<reference evidence="3 4" key="1">
    <citation type="submission" date="2024-07" db="EMBL/GenBank/DDBJ databases">
        <title>Section-level genome sequencing and comparative genomics of Aspergillus sections Usti and Cavernicolus.</title>
        <authorList>
            <consortium name="Lawrence Berkeley National Laboratory"/>
            <person name="Nybo J.L."/>
            <person name="Vesth T.C."/>
            <person name="Theobald S."/>
            <person name="Frisvad J.C."/>
            <person name="Larsen T.O."/>
            <person name="Kjaerboelling I."/>
            <person name="Rothschild-Mancinelli K."/>
            <person name="Lyhne E.K."/>
            <person name="Kogle M.E."/>
            <person name="Barry K."/>
            <person name="Clum A."/>
            <person name="Na H."/>
            <person name="Ledsgaard L."/>
            <person name="Lin J."/>
            <person name="Lipzen A."/>
            <person name="Kuo A."/>
            <person name="Riley R."/>
            <person name="Mondo S."/>
            <person name="Labutti K."/>
            <person name="Haridas S."/>
            <person name="Pangalinan J."/>
            <person name="Salamov A.A."/>
            <person name="Simmons B.A."/>
            <person name="Magnuson J.K."/>
            <person name="Chen J."/>
            <person name="Drula E."/>
            <person name="Henrissat B."/>
            <person name="Wiebenga A."/>
            <person name="Lubbers R.J."/>
            <person name="Gomes A.C."/>
            <person name="Makela M.R."/>
            <person name="Stajich J."/>
            <person name="Grigoriev I.V."/>
            <person name="Mortensen U.H."/>
            <person name="De Vries R.P."/>
            <person name="Baker S.E."/>
            <person name="Andersen M.R."/>
        </authorList>
    </citation>
    <scope>NUCLEOTIDE SEQUENCE [LARGE SCALE GENOMIC DNA]</scope>
    <source>
        <strain evidence="3 4">CBS 209.92</strain>
    </source>
</reference>
<accession>A0ABR4FWE4</accession>
<name>A0ABR4FWE4_9EURO</name>
<dbReference type="PANTHER" id="PTHR35041">
    <property type="entry name" value="MEDIATOR OF RNA POLYMERASE II TRANSCRIPTION SUBUNIT 1"/>
    <property type="match status" value="1"/>
</dbReference>
<evidence type="ECO:0000313" key="4">
    <source>
        <dbReference type="Proteomes" id="UP001610563"/>
    </source>
</evidence>
<gene>
    <name evidence="3" type="ORF">BJX66DRAFT_310677</name>
</gene>
<proteinExistence type="predicted"/>
<feature type="transmembrane region" description="Helical" evidence="2">
    <location>
        <begin position="157"/>
        <end position="180"/>
    </location>
</feature>
<feature type="transmembrane region" description="Helical" evidence="2">
    <location>
        <begin position="52"/>
        <end position="71"/>
    </location>
</feature>
<feature type="transmembrane region" description="Helical" evidence="2">
    <location>
        <begin position="516"/>
        <end position="538"/>
    </location>
</feature>
<dbReference type="EMBL" id="JBFTWV010000094">
    <property type="protein sequence ID" value="KAL2787583.1"/>
    <property type="molecule type" value="Genomic_DNA"/>
</dbReference>
<evidence type="ECO:0000256" key="1">
    <source>
        <dbReference type="SAM" id="MobiDB-lite"/>
    </source>
</evidence>
<protein>
    <submittedName>
        <fullName evidence="3">Uncharacterized protein</fullName>
    </submittedName>
</protein>
<keyword evidence="2" id="KW-0472">Membrane</keyword>
<keyword evidence="2" id="KW-1133">Transmembrane helix</keyword>
<evidence type="ECO:0000256" key="2">
    <source>
        <dbReference type="SAM" id="Phobius"/>
    </source>
</evidence>
<dbReference type="Proteomes" id="UP001610563">
    <property type="component" value="Unassembled WGS sequence"/>
</dbReference>
<evidence type="ECO:0000313" key="3">
    <source>
        <dbReference type="EMBL" id="KAL2787583.1"/>
    </source>
</evidence>
<feature type="region of interest" description="Disordered" evidence="1">
    <location>
        <begin position="1"/>
        <end position="31"/>
    </location>
</feature>
<dbReference type="PANTHER" id="PTHR35041:SF6">
    <property type="entry name" value="FORMYLMETHIONINE DEFORMYLASE-LIKE PROTEIN-RELATED"/>
    <property type="match status" value="1"/>
</dbReference>
<organism evidence="3 4">
    <name type="scientific">Aspergillus keveii</name>
    <dbReference type="NCBI Taxonomy" id="714993"/>
    <lineage>
        <taxon>Eukaryota</taxon>
        <taxon>Fungi</taxon>
        <taxon>Dikarya</taxon>
        <taxon>Ascomycota</taxon>
        <taxon>Pezizomycotina</taxon>
        <taxon>Eurotiomycetes</taxon>
        <taxon>Eurotiomycetidae</taxon>
        <taxon>Eurotiales</taxon>
        <taxon>Aspergillaceae</taxon>
        <taxon>Aspergillus</taxon>
        <taxon>Aspergillus subgen. Nidulantes</taxon>
    </lineage>
</organism>
<sequence length="627" mass="67782">MPAHSVGDVPDQRPDDVTVDPKTPNLQTSSAALDERQITPAKWGIGWQCPTLMVGPVFCGALLAVGHHLYYDNLNDTRVNSINQQTWAIRIGTGFAFLIRSFLTSAVGLAAVQLLWATLRKKSIRLYGIDSMFAVMGSPLALLTWDIWIYAKTLTLLAIVGWLIPLTAIVTPATLSVRLLTTINTTQLHVPTVDFGSQSFWYDWATFGGLGYISAQSPVISRLFAATTSAINMLTIPAPFPNSSYTLDFWAPSYKCESLRDAIAQMQGMTFTQEFGDNYTSLQALWNAEMETNATNAQSELYTGRAPIRVLNNAFFIRTSGQNPLSETGPELVCRMYNTSYSINLNFTDGTESLTPLAVSPLNLANWTYSEGQDSSLPSNYLGETDFEPPPYTPNSGFHITHLLFTGLLQRRLRAGATGNLAQESDSSGWGDSTSITQSGLFSCPEIWNSTIYGNLTLTGIPTPSLCRNGTLAAAIEDLSHNFTYSLFTLNTANRSVPVFASTPQNFYTYDYRNLVAAYAAAVGVTVACVAVGFSALVRNGVAQNNAFSSLLMTTRNPELDSLAAGNCLGGTGALEKNVGGVRLRFGELVAPEGDGGTNTSSPSSRRHAAFGTKEAVTAVVKGAKYY</sequence>
<comment type="caution">
    <text evidence="3">The sequence shown here is derived from an EMBL/GenBank/DDBJ whole genome shotgun (WGS) entry which is preliminary data.</text>
</comment>
<keyword evidence="4" id="KW-1185">Reference proteome</keyword>
<keyword evidence="2" id="KW-0812">Transmembrane</keyword>
<feature type="transmembrane region" description="Helical" evidence="2">
    <location>
        <begin position="91"/>
        <end position="119"/>
    </location>
</feature>
<feature type="transmembrane region" description="Helical" evidence="2">
    <location>
        <begin position="131"/>
        <end position="151"/>
    </location>
</feature>